<name>D3BCM5_HETP5</name>
<dbReference type="RefSeq" id="XP_020432787.1">
    <property type="nucleotide sequence ID" value="XM_020577113.1"/>
</dbReference>
<feature type="region of interest" description="Disordered" evidence="3">
    <location>
        <begin position="587"/>
        <end position="700"/>
    </location>
</feature>
<feature type="compositionally biased region" description="Basic and acidic residues" evidence="3">
    <location>
        <begin position="917"/>
        <end position="931"/>
    </location>
</feature>
<feature type="compositionally biased region" description="Low complexity" evidence="3">
    <location>
        <begin position="407"/>
        <end position="480"/>
    </location>
</feature>
<feature type="compositionally biased region" description="Low complexity" evidence="3">
    <location>
        <begin position="241"/>
        <end position="295"/>
    </location>
</feature>
<dbReference type="InterPro" id="IPR035979">
    <property type="entry name" value="RBD_domain_sf"/>
</dbReference>
<keyword evidence="6" id="KW-1185">Reference proteome</keyword>
<dbReference type="GeneID" id="31361733"/>
<dbReference type="InterPro" id="IPR000504">
    <property type="entry name" value="RRM_dom"/>
</dbReference>
<sequence>MSMNNSNSFSQNRGGGDLRDSRDNGSRGDMGSRDMGNRDMGGRDMGGRDMGSREPSNKLYIRLEGVPSFTDKDLYELFIKYGKITNHAWKIGFGFVEYQSVNQALDAISQLQSTMVMGKKIFIDFSSSKRERHPMSTIITPKAPRVYINYDNESTHPNDLKALFSSVGEIIHNHFVDKKGYGFVEYATVEEAERAISQYHGYEIHNRKLLVNYATMPGTKPRSRSRSPRSIKRTRYHSPRGGRSMSRSRSPGGTSNNNNMSGSSLNQSFNSNNNSFDSNSNNNSNNNYNNGNFTNQKSYNMRSGGSRSRSPVRGRSRSRSNSPDSKNRMNSNNNYNNNTNNGGNNSGGMRGRSPIRRNYSPSKDNYNSFIGNSNYNSRNNNSSHIDNADKNQYRPNKYLSSHRSSVSNNDNYQGSSYNNNNNQQQYNNNNNNYNNYNNNNNSNSSNISQQYQSNDISSNQNSNTYSQDINSSNNTNQTSIANETKISMSRSRSRSHSRSRRSRRSRSKSQSRSRSRSPIPTPQQSVEAEMTIPYDETDSISTKVNTNSPTKDSDDDCNPMVSSEFSITPTSEIADITHPVAAITDSIQDDEKISKPSYSTEDIAASPSYSTSTSASSHRRSLSPMHSPNPKHVSSQYSTSTSTSRSHHPVPSPQSQSQSQSYSTKVKEEKKSSSHSSSIQPSTNHHSHSQHSSHSNQSGGVLVNESISQDIRNTKDNIIKEVFMLFDEMKKHYTRECYVQTDVLKSDIYSHRKDTTNKHENTLRKFEEQLSFLRRISSVSESNHLNLKDFQGAQSSFQVDINFLKSDITSLKMEMKDCNSKLDHVLQELRSISGAVKNCASQDQINSVNTELRRVAEASQNASNGSVMKKLFPIDALSNKLFNVEAKLESLETSMTKQFDNMKNEILTQNAIQGMVQEDKKRAPTRKKSDK</sequence>
<feature type="compositionally biased region" description="Low complexity" evidence="3">
    <location>
        <begin position="605"/>
        <end position="616"/>
    </location>
</feature>
<feature type="compositionally biased region" description="Polar residues" evidence="3">
    <location>
        <begin position="359"/>
        <end position="371"/>
    </location>
</feature>
<evidence type="ECO:0000256" key="3">
    <source>
        <dbReference type="SAM" id="MobiDB-lite"/>
    </source>
</evidence>
<dbReference type="EMBL" id="ADBJ01000028">
    <property type="protein sequence ID" value="EFA80667.1"/>
    <property type="molecule type" value="Genomic_DNA"/>
</dbReference>
<organism evidence="5 6">
    <name type="scientific">Heterostelium pallidum (strain ATCC 26659 / Pp 5 / PN500)</name>
    <name type="common">Cellular slime mold</name>
    <name type="synonym">Polysphondylium pallidum</name>
    <dbReference type="NCBI Taxonomy" id="670386"/>
    <lineage>
        <taxon>Eukaryota</taxon>
        <taxon>Amoebozoa</taxon>
        <taxon>Evosea</taxon>
        <taxon>Eumycetozoa</taxon>
        <taxon>Dictyostelia</taxon>
        <taxon>Acytosteliales</taxon>
        <taxon>Acytosteliaceae</taxon>
        <taxon>Heterostelium</taxon>
    </lineage>
</organism>
<keyword evidence="1 2" id="KW-0694">RNA-binding</keyword>
<feature type="region of interest" description="Disordered" evidence="3">
    <location>
        <begin position="215"/>
        <end position="563"/>
    </location>
</feature>
<proteinExistence type="predicted"/>
<feature type="compositionally biased region" description="Low complexity" evidence="3">
    <location>
        <begin position="632"/>
        <end position="644"/>
    </location>
</feature>
<feature type="compositionally biased region" description="Low complexity" evidence="3">
    <location>
        <begin position="674"/>
        <end position="684"/>
    </location>
</feature>
<feature type="compositionally biased region" description="Low complexity" evidence="3">
    <location>
        <begin position="1"/>
        <end position="12"/>
    </location>
</feature>
<dbReference type="CDD" id="cd00590">
    <property type="entry name" value="RRM_SF"/>
    <property type="match status" value="2"/>
</dbReference>
<feature type="region of interest" description="Disordered" evidence="3">
    <location>
        <begin position="912"/>
        <end position="931"/>
    </location>
</feature>
<feature type="domain" description="RRM" evidence="4">
    <location>
        <begin position="59"/>
        <end position="128"/>
    </location>
</feature>
<feature type="compositionally biased region" description="Low complexity" evidence="3">
    <location>
        <begin position="328"/>
        <end position="343"/>
    </location>
</feature>
<feature type="compositionally biased region" description="Basic residues" evidence="3">
    <location>
        <begin position="491"/>
        <end position="515"/>
    </location>
</feature>
<dbReference type="GO" id="GO:0003723">
    <property type="term" value="F:RNA binding"/>
    <property type="evidence" value="ECO:0007669"/>
    <property type="project" value="UniProtKB-UniRule"/>
</dbReference>
<feature type="compositionally biased region" description="Basic and acidic residues" evidence="3">
    <location>
        <begin position="16"/>
        <end position="56"/>
    </location>
</feature>
<evidence type="ECO:0000313" key="5">
    <source>
        <dbReference type="EMBL" id="EFA80667.1"/>
    </source>
</evidence>
<dbReference type="PANTHER" id="PTHR23189">
    <property type="entry name" value="RNA RECOGNITION MOTIF-CONTAINING"/>
    <property type="match status" value="1"/>
</dbReference>
<dbReference type="PROSITE" id="PS50102">
    <property type="entry name" value="RRM"/>
    <property type="match status" value="2"/>
</dbReference>
<evidence type="ECO:0000259" key="4">
    <source>
        <dbReference type="PROSITE" id="PS50102"/>
    </source>
</evidence>
<dbReference type="STRING" id="670386.D3BCM5"/>
<dbReference type="Proteomes" id="UP000001396">
    <property type="component" value="Unassembled WGS sequence"/>
</dbReference>
<dbReference type="InterPro" id="IPR012677">
    <property type="entry name" value="Nucleotide-bd_a/b_plait_sf"/>
</dbReference>
<feature type="compositionally biased region" description="Polar residues" evidence="3">
    <location>
        <begin position="539"/>
        <end position="550"/>
    </location>
</feature>
<dbReference type="OMA" id="YENDNER"/>
<reference evidence="5 6" key="1">
    <citation type="journal article" date="2011" name="Genome Res.">
        <title>Phylogeny-wide analysis of social amoeba genomes highlights ancient origins for complex intercellular communication.</title>
        <authorList>
            <person name="Heidel A.J."/>
            <person name="Lawal H.M."/>
            <person name="Felder M."/>
            <person name="Schilde C."/>
            <person name="Helps N.R."/>
            <person name="Tunggal B."/>
            <person name="Rivero F."/>
            <person name="John U."/>
            <person name="Schleicher M."/>
            <person name="Eichinger L."/>
            <person name="Platzer M."/>
            <person name="Noegel A.A."/>
            <person name="Schaap P."/>
            <person name="Gloeckner G."/>
        </authorList>
    </citation>
    <scope>NUCLEOTIDE SEQUENCE [LARGE SCALE GENOMIC DNA]</scope>
    <source>
        <strain evidence="6">ATCC 26659 / Pp 5 / PN500</strain>
    </source>
</reference>
<protein>
    <recommendedName>
        <fullName evidence="4">RRM domain-containing protein</fullName>
    </recommendedName>
</protein>
<dbReference type="InParanoid" id="D3BCM5"/>
<feature type="compositionally biased region" description="Low complexity" evidence="3">
    <location>
        <begin position="372"/>
        <end position="383"/>
    </location>
</feature>
<dbReference type="Pfam" id="PF00076">
    <property type="entry name" value="RRM_1"/>
    <property type="match status" value="2"/>
</dbReference>
<evidence type="ECO:0000256" key="1">
    <source>
        <dbReference type="ARBA" id="ARBA00022884"/>
    </source>
</evidence>
<dbReference type="SMART" id="SM00360">
    <property type="entry name" value="RRM"/>
    <property type="match status" value="2"/>
</dbReference>
<gene>
    <name evidence="5" type="ORF">PPL_06250</name>
</gene>
<evidence type="ECO:0000313" key="6">
    <source>
        <dbReference type="Proteomes" id="UP000001396"/>
    </source>
</evidence>
<dbReference type="SUPFAM" id="SSF54928">
    <property type="entry name" value="RNA-binding domain, RBD"/>
    <property type="match status" value="2"/>
</dbReference>
<feature type="domain" description="RRM" evidence="4">
    <location>
        <begin position="144"/>
        <end position="216"/>
    </location>
</feature>
<dbReference type="Gene3D" id="3.30.70.330">
    <property type="match status" value="2"/>
</dbReference>
<feature type="region of interest" description="Disordered" evidence="3">
    <location>
        <begin position="1"/>
        <end position="56"/>
    </location>
</feature>
<evidence type="ECO:0000256" key="2">
    <source>
        <dbReference type="PROSITE-ProRule" id="PRU00176"/>
    </source>
</evidence>
<comment type="caution">
    <text evidence="5">The sequence shown here is derived from an EMBL/GenBank/DDBJ whole genome shotgun (WGS) entry which is preliminary data.</text>
</comment>
<accession>D3BCM5</accession>
<dbReference type="AlphaFoldDB" id="D3BCM5"/>
<feature type="compositionally biased region" description="Basic residues" evidence="3">
    <location>
        <begin position="221"/>
        <end position="240"/>
    </location>
</feature>
<feature type="compositionally biased region" description="Low complexity" evidence="3">
    <location>
        <begin position="653"/>
        <end position="664"/>
    </location>
</feature>